<evidence type="ECO:0000313" key="1">
    <source>
        <dbReference type="EMBL" id="NHZ33931.1"/>
    </source>
</evidence>
<dbReference type="EMBL" id="VUYU01000005">
    <property type="protein sequence ID" value="NHZ33931.1"/>
    <property type="molecule type" value="Genomic_DNA"/>
</dbReference>
<keyword evidence="2" id="KW-1185">Reference proteome</keyword>
<dbReference type="Proteomes" id="UP000785613">
    <property type="component" value="Unassembled WGS sequence"/>
</dbReference>
<organism evidence="1 2">
    <name type="scientific">Massilia rubra</name>
    <dbReference type="NCBI Taxonomy" id="2607910"/>
    <lineage>
        <taxon>Bacteria</taxon>
        <taxon>Pseudomonadati</taxon>
        <taxon>Pseudomonadota</taxon>
        <taxon>Betaproteobacteria</taxon>
        <taxon>Burkholderiales</taxon>
        <taxon>Oxalobacteraceae</taxon>
        <taxon>Telluria group</taxon>
        <taxon>Massilia</taxon>
    </lineage>
</organism>
<protein>
    <recommendedName>
        <fullName evidence="3">DUF1828 domain-containing protein</fullName>
    </recommendedName>
</protein>
<accession>A0ABX0LNA0</accession>
<gene>
    <name evidence="1" type="ORF">F0185_10060</name>
</gene>
<dbReference type="RefSeq" id="WP_167223939.1">
    <property type="nucleotide sequence ID" value="NZ_VUYU01000005.1"/>
</dbReference>
<evidence type="ECO:0000313" key="2">
    <source>
        <dbReference type="Proteomes" id="UP000785613"/>
    </source>
</evidence>
<sequence>MNFLELLQRATPSPEPLLTGEWATIAFRPDLGSQQEFIVGVAAAIDGDAQPHLKWLPSLSKLSHLYGDAITSSDTRDLFDGSEIAIRSSYHALLKTLDSGSPHLRVIPCGYLATHDIDVELTTLLKRQAGALWQDSHHRDSPMDDEWAYTTMMRAVKSAQDTFNPFIPGRSVVIGTRKLSIALNNGHSYGNIVSARYALFSTIHGHIHSSLLQVTRAHNLSNREAQPTLFVVLPEVKTPADVLTSKKTIDLLNEIEEAGVTQFSHNDPAEVALKIQAWAAVA</sequence>
<evidence type="ECO:0008006" key="3">
    <source>
        <dbReference type="Google" id="ProtNLM"/>
    </source>
</evidence>
<name>A0ABX0LNA0_9BURK</name>
<proteinExistence type="predicted"/>
<reference evidence="1 2" key="1">
    <citation type="submission" date="2019-09" db="EMBL/GenBank/DDBJ databases">
        <title>Taxonomy of Antarctic Massilia spp.: description of Massilia rubra sp. nov., Massilia aquatica sp. nov., Massilia mucilaginosa sp. nov., Massilia frigida sp. nov. isolated from streams, lakes and regoliths.</title>
        <authorList>
            <person name="Holochova P."/>
            <person name="Sedlacek I."/>
            <person name="Kralova S."/>
            <person name="Maslanova I."/>
            <person name="Busse H.-J."/>
            <person name="Stankova E."/>
            <person name="Vrbovska V."/>
            <person name="Kovarovic V."/>
            <person name="Bartak M."/>
            <person name="Svec P."/>
            <person name="Pantucek R."/>
        </authorList>
    </citation>
    <scope>NUCLEOTIDE SEQUENCE [LARGE SCALE GENOMIC DNA]</scope>
    <source>
        <strain evidence="1 2">CCM 8692</strain>
    </source>
</reference>
<comment type="caution">
    <text evidence="1">The sequence shown here is derived from an EMBL/GenBank/DDBJ whole genome shotgun (WGS) entry which is preliminary data.</text>
</comment>